<evidence type="ECO:0000313" key="2">
    <source>
        <dbReference type="EMBL" id="AYC31611.1"/>
    </source>
</evidence>
<feature type="signal peptide" evidence="1">
    <location>
        <begin position="1"/>
        <end position="29"/>
    </location>
</feature>
<feature type="chain" id="PRO_5017406969" evidence="1">
    <location>
        <begin position="30"/>
        <end position="622"/>
    </location>
</feature>
<dbReference type="KEGG" id="pcav:D3880_04030"/>
<dbReference type="RefSeq" id="WP_119892236.1">
    <property type="nucleotide sequence ID" value="NZ_CP032419.1"/>
</dbReference>
<organism evidence="2 3">
    <name type="scientific">Pseudomonas cavernae</name>
    <dbReference type="NCBI Taxonomy" id="2320867"/>
    <lineage>
        <taxon>Bacteria</taxon>
        <taxon>Pseudomonadati</taxon>
        <taxon>Pseudomonadota</taxon>
        <taxon>Gammaproteobacteria</taxon>
        <taxon>Pseudomonadales</taxon>
        <taxon>Pseudomonadaceae</taxon>
        <taxon>Pseudomonas</taxon>
    </lineage>
</organism>
<dbReference type="EMBL" id="CP032419">
    <property type="protein sequence ID" value="AYC31611.1"/>
    <property type="molecule type" value="Genomic_DNA"/>
</dbReference>
<keyword evidence="1" id="KW-0732">Signal</keyword>
<accession>A0A385YYV7</accession>
<reference evidence="3" key="1">
    <citation type="submission" date="2018-09" db="EMBL/GenBank/DDBJ databases">
        <authorList>
            <person name="Zhu H."/>
        </authorList>
    </citation>
    <scope>NUCLEOTIDE SEQUENCE [LARGE SCALE GENOMIC DNA]</scope>
    <source>
        <strain evidence="3">K2W31S-8</strain>
    </source>
</reference>
<gene>
    <name evidence="2" type="ORF">D3880_04030</name>
</gene>
<evidence type="ECO:0000313" key="3">
    <source>
        <dbReference type="Proteomes" id="UP000265560"/>
    </source>
</evidence>
<sequence length="622" mass="66730">MYSSQKFAGIKASALAVAVCSAMVGKANAFTFNYGELEGQFDSALSVGASWAASDPKSSLIGVNNGGTGSSTTSDDGRLNFKKGETFSKIFKGVHDLDLRYRNYGFFARGKYWYDFELKDESRPFKDIDDTNRKRGAQSSGAELLDMFAYYNYDLAGMSGSFRVGKQVVSWGESTFIGGGINSINPVDISALRRPGSELKEGLIPVEMIYLTQGLTENTSVEMFYQLDWKQIVLDNCGTYFGIDNMADGCLANTVSANLTGNPAAVAALTPEGVVLTPEGIQIPRAGDNDARNGGQWGAALRWNSLLLDTEFAAYFMNYHSRLPYYSLITGPHTADTGFAGALCSNAGVGGAACAGLANALGGAYRLGTSQYFVDYPEDVRLYGLSFATTLSIGTAIQGELSFRPNAPLQISGTDMTLAALGTPAVSPVYSTGLYDVANNQTISGYQRKDMTQLQAGATHIFNRVAGADRLILVGEAAVVHTGGLDNKLGVRFGRDGAFGQGVLANNALCTASTNTSNPQYCNDEGFTTSTAWGYRLRGVLDYRDVLPSLNMRPSLAFSHDVDGYGPSISPFLEDSKAISIGVDGDYDSLYTMSLSYTNYFDGKYNTQVDRDFVALSFGVNF</sequence>
<proteinExistence type="predicted"/>
<name>A0A385YYV7_9PSED</name>
<dbReference type="InterPro" id="IPR010727">
    <property type="entry name" value="DUF1302"/>
</dbReference>
<keyword evidence="3" id="KW-1185">Reference proteome</keyword>
<dbReference type="AlphaFoldDB" id="A0A385YYV7"/>
<dbReference type="Proteomes" id="UP000265560">
    <property type="component" value="Chromosome"/>
</dbReference>
<evidence type="ECO:0000256" key="1">
    <source>
        <dbReference type="SAM" id="SignalP"/>
    </source>
</evidence>
<protein>
    <submittedName>
        <fullName evidence="2">DUF1302 domain-containing protein</fullName>
    </submittedName>
</protein>
<dbReference type="Pfam" id="PF06980">
    <property type="entry name" value="DUF1302"/>
    <property type="match status" value="1"/>
</dbReference>
<dbReference type="OrthoDB" id="7000272at2"/>